<dbReference type="OrthoDB" id="9870768at2"/>
<keyword evidence="2" id="KW-1185">Reference proteome</keyword>
<organism evidence="1 2">
    <name type="scientific">Humidesulfovibrio mexicanus</name>
    <dbReference type="NCBI Taxonomy" id="147047"/>
    <lineage>
        <taxon>Bacteria</taxon>
        <taxon>Pseudomonadati</taxon>
        <taxon>Thermodesulfobacteriota</taxon>
        <taxon>Desulfovibrionia</taxon>
        <taxon>Desulfovibrionales</taxon>
        <taxon>Desulfovibrionaceae</taxon>
        <taxon>Humidesulfovibrio</taxon>
    </lineage>
</organism>
<accession>A0A239AY23</accession>
<name>A0A239AY23_9BACT</name>
<dbReference type="AlphaFoldDB" id="A0A239AY23"/>
<protein>
    <submittedName>
        <fullName evidence="1">Uncharacterized protein</fullName>
    </submittedName>
</protein>
<sequence>MHKHLGKIESVRFGLGGYQDQCIGLTVHLASGGSGVADFFGPYCPGLIEVNERTKWTEEDRDKELASTMRRIADLLVRAKKSEVSALAGVPVEIEFEGNLLKSWRILDEVL</sequence>
<reference evidence="1 2" key="1">
    <citation type="submission" date="2017-06" db="EMBL/GenBank/DDBJ databases">
        <authorList>
            <person name="Kim H.J."/>
            <person name="Triplett B.A."/>
        </authorList>
    </citation>
    <scope>NUCLEOTIDE SEQUENCE [LARGE SCALE GENOMIC DNA]</scope>
    <source>
        <strain evidence="1 2">DSM 13116</strain>
    </source>
</reference>
<gene>
    <name evidence="1" type="ORF">SAMN04488503_2266</name>
</gene>
<evidence type="ECO:0000313" key="1">
    <source>
        <dbReference type="EMBL" id="SNR99924.1"/>
    </source>
</evidence>
<dbReference type="RefSeq" id="WP_089274470.1">
    <property type="nucleotide sequence ID" value="NZ_FZOC01000004.1"/>
</dbReference>
<proteinExistence type="predicted"/>
<dbReference type="EMBL" id="FZOC01000004">
    <property type="protein sequence ID" value="SNR99924.1"/>
    <property type="molecule type" value="Genomic_DNA"/>
</dbReference>
<evidence type="ECO:0000313" key="2">
    <source>
        <dbReference type="Proteomes" id="UP000198324"/>
    </source>
</evidence>
<dbReference type="Proteomes" id="UP000198324">
    <property type="component" value="Unassembled WGS sequence"/>
</dbReference>